<evidence type="ECO:0000259" key="5">
    <source>
        <dbReference type="Pfam" id="PF25508"/>
    </source>
</evidence>
<proteinExistence type="predicted"/>
<dbReference type="OrthoDB" id="301415at2759"/>
<dbReference type="AlphaFoldDB" id="A0A6A4W4M4"/>
<reference evidence="6 7" key="1">
    <citation type="submission" date="2019-07" db="EMBL/GenBank/DDBJ databases">
        <title>Draft genome assembly of a fouling barnacle, Amphibalanus amphitrite (Darwin, 1854): The first reference genome for Thecostraca.</title>
        <authorList>
            <person name="Kim W."/>
        </authorList>
    </citation>
    <scope>NUCLEOTIDE SEQUENCE [LARGE SCALE GENOMIC DNA]</scope>
    <source>
        <strain evidence="6">SNU_AA5</strain>
        <tissue evidence="6">Soma without cirri and trophi</tissue>
    </source>
</reference>
<keyword evidence="6" id="KW-0675">Receptor</keyword>
<evidence type="ECO:0000313" key="6">
    <source>
        <dbReference type="EMBL" id="KAF0302266.1"/>
    </source>
</evidence>
<dbReference type="GO" id="GO:0005886">
    <property type="term" value="C:plasma membrane"/>
    <property type="evidence" value="ECO:0007669"/>
    <property type="project" value="TreeGrafter"/>
</dbReference>
<evidence type="ECO:0000313" key="7">
    <source>
        <dbReference type="Proteomes" id="UP000440578"/>
    </source>
</evidence>
<evidence type="ECO:0000256" key="3">
    <source>
        <dbReference type="ARBA" id="ARBA00022989"/>
    </source>
</evidence>
<evidence type="ECO:0000256" key="4">
    <source>
        <dbReference type="ARBA" id="ARBA00023136"/>
    </source>
</evidence>
<keyword evidence="7" id="KW-1185">Reference proteome</keyword>
<comment type="subcellular location">
    <subcellularLocation>
        <location evidence="1">Membrane</location>
        <topology evidence="1">Multi-pass membrane protein</topology>
    </subcellularLocation>
</comment>
<gene>
    <name evidence="6" type="primary">Trpm_1</name>
    <name evidence="6" type="ORF">FJT64_025618</name>
</gene>
<accession>A0A6A4W4M4</accession>
<dbReference type="GO" id="GO:0005261">
    <property type="term" value="F:monoatomic cation channel activity"/>
    <property type="evidence" value="ECO:0007669"/>
    <property type="project" value="TreeGrafter"/>
</dbReference>
<evidence type="ECO:0000256" key="1">
    <source>
        <dbReference type="ARBA" id="ARBA00004141"/>
    </source>
</evidence>
<feature type="domain" description="TRPM-like" evidence="5">
    <location>
        <begin position="351"/>
        <end position="404"/>
    </location>
</feature>
<dbReference type="Pfam" id="PF25508">
    <property type="entry name" value="TRPM2"/>
    <property type="match status" value="1"/>
</dbReference>
<keyword evidence="4" id="KW-0472">Membrane</keyword>
<dbReference type="InterPro" id="IPR050927">
    <property type="entry name" value="TRPM"/>
</dbReference>
<sequence>MDKVTVAGVTRQVVNMRLLDADASTVVVHGTTAVIRSYPDPVPLYTATLPPRLRDSVTDCNETNGRGVLSHATDFLKNDMGLTLDEIGRMALSACSDCEAVYVGPDSGFGRIWKELHGNSGFMHLGDRPHRLESLLQRVKGHESCVWLDDFFCRLRKVITVFTASPKMTRQTARAAKDLDLMYVAFQRLIDTRFVAYSVEAIERLLTNRAVATAVLENSIASGSVDRDLAVSALSALQDPRFLLDALAVLDFMRPAVALSKAGQSATYSVFEDKTAVHRFKTEVKKLTEAGFRGRLEEEGPDIITVYRYQEGLELDEAMLKALLQGYHLRPTDQLNLALSWNRVDIARCTVFATPQEWPPGSLEQAMMDALVNDRIDFVKLLLENGVIMSKFLTLARLEELYNAEMMMNGFIET</sequence>
<dbReference type="GO" id="GO:0030001">
    <property type="term" value="P:metal ion transport"/>
    <property type="evidence" value="ECO:0007669"/>
    <property type="project" value="TreeGrafter"/>
</dbReference>
<dbReference type="EMBL" id="VIIS01001075">
    <property type="protein sequence ID" value="KAF0302266.1"/>
    <property type="molecule type" value="Genomic_DNA"/>
</dbReference>
<evidence type="ECO:0000256" key="2">
    <source>
        <dbReference type="ARBA" id="ARBA00022692"/>
    </source>
</evidence>
<protein>
    <submittedName>
        <fullName evidence="6">Transient receptor potential cation channel trpm</fullName>
    </submittedName>
</protein>
<keyword evidence="3" id="KW-1133">Transmembrane helix</keyword>
<organism evidence="6 7">
    <name type="scientific">Amphibalanus amphitrite</name>
    <name type="common">Striped barnacle</name>
    <name type="synonym">Balanus amphitrite</name>
    <dbReference type="NCBI Taxonomy" id="1232801"/>
    <lineage>
        <taxon>Eukaryota</taxon>
        <taxon>Metazoa</taxon>
        <taxon>Ecdysozoa</taxon>
        <taxon>Arthropoda</taxon>
        <taxon>Crustacea</taxon>
        <taxon>Multicrustacea</taxon>
        <taxon>Cirripedia</taxon>
        <taxon>Thoracica</taxon>
        <taxon>Thoracicalcarea</taxon>
        <taxon>Balanomorpha</taxon>
        <taxon>Balanoidea</taxon>
        <taxon>Balanidae</taxon>
        <taxon>Amphibalaninae</taxon>
        <taxon>Amphibalanus</taxon>
    </lineage>
</organism>
<dbReference type="PANTHER" id="PTHR13800:SF1">
    <property type="entry name" value="TRANSIENT RECEPTOR POTENTIAL CATION CHANNEL TRPM"/>
    <property type="match status" value="1"/>
</dbReference>
<keyword evidence="2" id="KW-0812">Transmembrane</keyword>
<dbReference type="PANTHER" id="PTHR13800">
    <property type="entry name" value="TRANSIENT RECEPTOR POTENTIAL CATION CHANNEL, SUBFAMILY M, MEMBER 6"/>
    <property type="match status" value="1"/>
</dbReference>
<name>A0A6A4W4M4_AMPAM</name>
<dbReference type="Proteomes" id="UP000440578">
    <property type="component" value="Unassembled WGS sequence"/>
</dbReference>
<dbReference type="InterPro" id="IPR057366">
    <property type="entry name" value="TRPM-like"/>
</dbReference>
<comment type="caution">
    <text evidence="6">The sequence shown here is derived from an EMBL/GenBank/DDBJ whole genome shotgun (WGS) entry which is preliminary data.</text>
</comment>